<reference evidence="2" key="1">
    <citation type="submission" date="2021-01" db="EMBL/GenBank/DDBJ databases">
        <authorList>
            <person name="Kaushik A."/>
        </authorList>
    </citation>
    <scope>NUCLEOTIDE SEQUENCE</scope>
    <source>
        <strain evidence="2">AG2-2IIIB</strain>
    </source>
</reference>
<dbReference type="Proteomes" id="UP000663843">
    <property type="component" value="Unassembled WGS sequence"/>
</dbReference>
<evidence type="ECO:0000256" key="1">
    <source>
        <dbReference type="SAM" id="MobiDB-lite"/>
    </source>
</evidence>
<comment type="caution">
    <text evidence="2">The sequence shown here is derived from an EMBL/GenBank/DDBJ whole genome shotgun (WGS) entry which is preliminary data.</text>
</comment>
<dbReference type="OrthoDB" id="446890at2759"/>
<sequence>MPLLMHSPIEVSILPAFRYGQYFATLSRSNSINSYPEYAPPPDEIATTTLPSAGSEDATLEEFGGEKLDTELVIQDIASHDPTDSTSHSFTRDPTSSSSVEHL</sequence>
<evidence type="ECO:0000313" key="3">
    <source>
        <dbReference type="Proteomes" id="UP000663843"/>
    </source>
</evidence>
<organism evidence="2 3">
    <name type="scientific">Rhizoctonia solani</name>
    <dbReference type="NCBI Taxonomy" id="456999"/>
    <lineage>
        <taxon>Eukaryota</taxon>
        <taxon>Fungi</taxon>
        <taxon>Dikarya</taxon>
        <taxon>Basidiomycota</taxon>
        <taxon>Agaricomycotina</taxon>
        <taxon>Agaricomycetes</taxon>
        <taxon>Cantharellales</taxon>
        <taxon>Ceratobasidiaceae</taxon>
        <taxon>Rhizoctonia</taxon>
    </lineage>
</organism>
<name>A0A8H2Y1W2_9AGAM</name>
<accession>A0A8H2Y1W2</accession>
<dbReference type="EMBL" id="CAJMWT010002341">
    <property type="protein sequence ID" value="CAE6440287.1"/>
    <property type="molecule type" value="Genomic_DNA"/>
</dbReference>
<feature type="region of interest" description="Disordered" evidence="1">
    <location>
        <begin position="76"/>
        <end position="103"/>
    </location>
</feature>
<proteinExistence type="predicted"/>
<dbReference type="AlphaFoldDB" id="A0A8H2Y1W2"/>
<feature type="compositionally biased region" description="Polar residues" evidence="1">
    <location>
        <begin position="84"/>
        <end position="103"/>
    </location>
</feature>
<gene>
    <name evidence="2" type="ORF">RDB_LOCUS74576</name>
</gene>
<protein>
    <submittedName>
        <fullName evidence="2">Uncharacterized protein</fullName>
    </submittedName>
</protein>
<evidence type="ECO:0000313" key="2">
    <source>
        <dbReference type="EMBL" id="CAE6440287.1"/>
    </source>
</evidence>